<keyword evidence="3 4" id="KW-0436">Ligase</keyword>
<keyword evidence="3 4" id="KW-0288">FMN</keyword>
<organism evidence="7 8">
    <name type="scientific">Thermoflavimicrobium daqui</name>
    <dbReference type="NCBI Taxonomy" id="2137476"/>
    <lineage>
        <taxon>Bacteria</taxon>
        <taxon>Bacillati</taxon>
        <taxon>Bacillota</taxon>
        <taxon>Bacilli</taxon>
        <taxon>Bacillales</taxon>
        <taxon>Thermoactinomycetaceae</taxon>
        <taxon>Thermoflavimicrobium</taxon>
    </lineage>
</organism>
<dbReference type="EC" id="6.3.2.5" evidence="3"/>
<feature type="binding site" evidence="3">
    <location>
        <position position="343"/>
    </location>
    <ligand>
        <name>CTP</name>
        <dbReference type="ChEBI" id="CHEBI:37563"/>
    </ligand>
</feature>
<dbReference type="AlphaFoldDB" id="A0A364K736"/>
<feature type="binding site" evidence="3">
    <location>
        <position position="339"/>
    </location>
    <ligand>
        <name>CTP</name>
        <dbReference type="ChEBI" id="CHEBI:37563"/>
    </ligand>
</feature>
<dbReference type="InterPro" id="IPR035929">
    <property type="entry name" value="CoaB-like_sf"/>
</dbReference>
<dbReference type="GO" id="GO:0010181">
    <property type="term" value="F:FMN binding"/>
    <property type="evidence" value="ECO:0007669"/>
    <property type="project" value="UniProtKB-UniRule"/>
</dbReference>
<feature type="domain" description="Flavoprotein" evidence="5">
    <location>
        <begin position="4"/>
        <end position="176"/>
    </location>
</feature>
<dbReference type="InterPro" id="IPR003382">
    <property type="entry name" value="Flavoprotein"/>
</dbReference>
<keyword evidence="8" id="KW-1185">Reference proteome</keyword>
<dbReference type="RefSeq" id="WP_113657801.1">
    <property type="nucleotide sequence ID" value="NZ_KZ845664.1"/>
</dbReference>
<comment type="similarity">
    <text evidence="3 4">In the C-terminal section; belongs to the PPC synthetase family.</text>
</comment>
<dbReference type="Gene3D" id="3.40.50.1950">
    <property type="entry name" value="Flavin prenyltransferase-like"/>
    <property type="match status" value="1"/>
</dbReference>
<dbReference type="InterPro" id="IPR005252">
    <property type="entry name" value="CoaBC"/>
</dbReference>
<evidence type="ECO:0000256" key="4">
    <source>
        <dbReference type="RuleBase" id="RU364078"/>
    </source>
</evidence>
<evidence type="ECO:0000313" key="8">
    <source>
        <dbReference type="Proteomes" id="UP000251213"/>
    </source>
</evidence>
<dbReference type="Proteomes" id="UP000251213">
    <property type="component" value="Unassembled WGS sequence"/>
</dbReference>
<dbReference type="Gene3D" id="3.40.50.10300">
    <property type="entry name" value="CoaB-like"/>
    <property type="match status" value="1"/>
</dbReference>
<protein>
    <recommendedName>
        <fullName evidence="3">Coenzyme A biosynthesis bifunctional protein CoaBC</fullName>
    </recommendedName>
    <alternativeName>
        <fullName evidence="3">DNA/pantothenate metabolism flavoprotein</fullName>
    </alternativeName>
    <alternativeName>
        <fullName evidence="3">Phosphopantothenoylcysteine synthetase/decarboxylase</fullName>
        <shortName evidence="3">PPCS-PPCDC</shortName>
    </alternativeName>
    <domain>
        <recommendedName>
            <fullName evidence="3">Phosphopantothenoylcysteine decarboxylase</fullName>
            <shortName evidence="3">PPC decarboxylase</shortName>
            <shortName evidence="3">PPC-DC</shortName>
            <ecNumber evidence="3">4.1.1.36</ecNumber>
        </recommendedName>
        <alternativeName>
            <fullName evidence="3">CoaC</fullName>
        </alternativeName>
    </domain>
    <domain>
        <recommendedName>
            <fullName evidence="3">Phosphopantothenate--cysteine ligase</fullName>
            <ecNumber evidence="3">6.3.2.5</ecNumber>
        </recommendedName>
        <alternativeName>
            <fullName evidence="3">CoaB</fullName>
        </alternativeName>
        <alternativeName>
            <fullName evidence="3">Phosphopantothenoylcysteine synthetase</fullName>
            <shortName evidence="3">PPC synthetase</shortName>
            <shortName evidence="3">PPC-S</shortName>
        </alternativeName>
    </domain>
</protein>
<dbReference type="NCBIfam" id="TIGR00521">
    <property type="entry name" value="coaBC_dfp"/>
    <property type="match status" value="1"/>
</dbReference>
<comment type="function">
    <text evidence="3">Catalyzes two sequential steps in the biosynthesis of coenzyme A. In the first step cysteine is conjugated to 4'-phosphopantothenate to form 4-phosphopantothenoylcysteine. In the second step the latter compound is decarboxylated to form 4'-phosphopantotheine.</text>
</comment>
<keyword evidence="3 4" id="KW-0285">Flavoprotein</keyword>
<comment type="cofactor">
    <cofactor evidence="3">
        <name>Mg(2+)</name>
        <dbReference type="ChEBI" id="CHEBI:18420"/>
    </cofactor>
</comment>
<keyword evidence="3" id="KW-0479">Metal-binding</keyword>
<evidence type="ECO:0000256" key="2">
    <source>
        <dbReference type="ARBA" id="ARBA00023239"/>
    </source>
</evidence>
<keyword evidence="1 3" id="KW-0210">Decarboxylase</keyword>
<keyword evidence="2 3" id="KW-0456">Lyase</keyword>
<dbReference type="EMBL" id="QJKK01000002">
    <property type="protein sequence ID" value="RAL26116.1"/>
    <property type="molecule type" value="Genomic_DNA"/>
</dbReference>
<comment type="cofactor">
    <cofactor evidence="3">
        <name>FMN</name>
        <dbReference type="ChEBI" id="CHEBI:58210"/>
    </cofactor>
    <text evidence="3">Binds 1 FMN per subunit.</text>
</comment>
<comment type="caution">
    <text evidence="3">Lacks conserved residue(s) required for the propagation of feature annotation.</text>
</comment>
<comment type="catalytic activity">
    <reaction evidence="3 4">
        <text>(R)-4'-phosphopantothenate + L-cysteine + CTP = N-[(R)-4-phosphopantothenoyl]-L-cysteine + CMP + diphosphate + H(+)</text>
        <dbReference type="Rhea" id="RHEA:19397"/>
        <dbReference type="ChEBI" id="CHEBI:10986"/>
        <dbReference type="ChEBI" id="CHEBI:15378"/>
        <dbReference type="ChEBI" id="CHEBI:33019"/>
        <dbReference type="ChEBI" id="CHEBI:35235"/>
        <dbReference type="ChEBI" id="CHEBI:37563"/>
        <dbReference type="ChEBI" id="CHEBI:59458"/>
        <dbReference type="ChEBI" id="CHEBI:60377"/>
        <dbReference type="EC" id="6.3.2.5"/>
    </reaction>
</comment>
<feature type="binding site" evidence="3">
    <location>
        <position position="280"/>
    </location>
    <ligand>
        <name>CTP</name>
        <dbReference type="ChEBI" id="CHEBI:37563"/>
    </ligand>
</feature>
<reference evidence="7 8" key="2">
    <citation type="submission" date="2018-06" db="EMBL/GenBank/DDBJ databases">
        <authorList>
            <person name="Zhirakovskaya E."/>
        </authorList>
    </citation>
    <scope>NUCLEOTIDE SEQUENCE [LARGE SCALE GENOMIC DNA]</scope>
    <source>
        <strain evidence="7 8">FBKL4.011</strain>
    </source>
</reference>
<reference evidence="7 8" key="1">
    <citation type="submission" date="2018-06" db="EMBL/GenBank/DDBJ databases">
        <title>Thermoflavimicrobium daqus sp. nov., a thermophilic microbe isolated from Moutai-flavour Daqu.</title>
        <authorList>
            <person name="Wang X."/>
            <person name="Zhou H."/>
        </authorList>
    </citation>
    <scope>NUCLEOTIDE SEQUENCE [LARGE SCALE GENOMIC DNA]</scope>
    <source>
        <strain evidence="7 8">FBKL4.011</strain>
    </source>
</reference>
<feature type="domain" description="DNA/pantothenate metabolism flavoprotein C-terminal" evidence="6">
    <location>
        <begin position="188"/>
        <end position="395"/>
    </location>
</feature>
<dbReference type="Pfam" id="PF04127">
    <property type="entry name" value="DFP"/>
    <property type="match status" value="1"/>
</dbReference>
<evidence type="ECO:0000259" key="6">
    <source>
        <dbReference type="Pfam" id="PF04127"/>
    </source>
</evidence>
<dbReference type="HAMAP" id="MF_02225">
    <property type="entry name" value="CoaBC"/>
    <property type="match status" value="1"/>
</dbReference>
<comment type="function">
    <text evidence="4">Catalyzes two steps in the biosynthesis of coenzyme A. In the first step cysteine is conjugated to 4'-phosphopantothenate to form 4-phosphopantothenoylcysteine, in the latter compound is decarboxylated to form 4'-phosphopantotheine.</text>
</comment>
<dbReference type="SUPFAM" id="SSF52507">
    <property type="entry name" value="Homo-oligomeric flavin-containing Cys decarboxylases, HFCD"/>
    <property type="match status" value="1"/>
</dbReference>
<dbReference type="UniPathway" id="UPA00241">
    <property type="reaction ID" value="UER00353"/>
</dbReference>
<dbReference type="InterPro" id="IPR007085">
    <property type="entry name" value="DNA/pantothenate-metab_flavo_C"/>
</dbReference>
<comment type="pathway">
    <text evidence="3 4">Cofactor biosynthesis; coenzyme A biosynthesis; CoA from (R)-pantothenate: step 2/5.</text>
</comment>
<dbReference type="GO" id="GO:0004632">
    <property type="term" value="F:phosphopantothenate--cysteine ligase activity"/>
    <property type="evidence" value="ECO:0007669"/>
    <property type="project" value="UniProtKB-UniRule"/>
</dbReference>
<dbReference type="PANTHER" id="PTHR14359:SF6">
    <property type="entry name" value="PHOSPHOPANTOTHENOYLCYSTEINE DECARBOXYLASE"/>
    <property type="match status" value="1"/>
</dbReference>
<evidence type="ECO:0000313" key="7">
    <source>
        <dbReference type="EMBL" id="RAL26116.1"/>
    </source>
</evidence>
<name>A0A364K736_9BACL</name>
<accession>A0A364K736</accession>
<feature type="binding site" evidence="3">
    <location>
        <position position="325"/>
    </location>
    <ligand>
        <name>CTP</name>
        <dbReference type="ChEBI" id="CHEBI:37563"/>
    </ligand>
</feature>
<dbReference type="GO" id="GO:0015941">
    <property type="term" value="P:pantothenate catabolic process"/>
    <property type="evidence" value="ECO:0007669"/>
    <property type="project" value="InterPro"/>
</dbReference>
<evidence type="ECO:0000256" key="3">
    <source>
        <dbReference type="HAMAP-Rule" id="MF_02225"/>
    </source>
</evidence>
<feature type="region of interest" description="Phosphopantothenoylcysteine decarboxylase" evidence="3">
    <location>
        <begin position="1"/>
        <end position="191"/>
    </location>
</feature>
<comment type="pathway">
    <text evidence="3 4">Cofactor biosynthesis; coenzyme A biosynthesis; CoA from (R)-pantothenate: step 3/5.</text>
</comment>
<proteinExistence type="inferred from homology"/>
<feature type="binding site" evidence="3">
    <location>
        <position position="290"/>
    </location>
    <ligand>
        <name>CTP</name>
        <dbReference type="ChEBI" id="CHEBI:37563"/>
    </ligand>
</feature>
<dbReference type="EC" id="4.1.1.36" evidence="3"/>
<evidence type="ECO:0000256" key="1">
    <source>
        <dbReference type="ARBA" id="ARBA00022793"/>
    </source>
</evidence>
<dbReference type="PANTHER" id="PTHR14359">
    <property type="entry name" value="HOMO-OLIGOMERIC FLAVIN CONTAINING CYS DECARBOXYLASE FAMILY"/>
    <property type="match status" value="1"/>
</dbReference>
<dbReference type="OrthoDB" id="9802554at2"/>
<gene>
    <name evidence="3 7" type="primary">coaBC</name>
    <name evidence="7" type="ORF">DL897_03685</name>
</gene>
<feature type="region of interest" description="Phosphopantothenate--cysteine ligase" evidence="3">
    <location>
        <begin position="192"/>
        <end position="402"/>
    </location>
</feature>
<dbReference type="SUPFAM" id="SSF102645">
    <property type="entry name" value="CoaB-like"/>
    <property type="match status" value="1"/>
</dbReference>
<dbReference type="Pfam" id="PF02441">
    <property type="entry name" value="Flavoprotein"/>
    <property type="match status" value="1"/>
</dbReference>
<keyword evidence="3" id="KW-0460">Magnesium</keyword>
<sequence length="402" mass="43731">MRGKRIVIGISGGIAAFKVASVVSQLSQRGADVRVIMTTSATQFITPLTLQTLSRNHVFIDTFDEKDPSVVSHIDLADHADLFVIAPATANVIGKVAHGIGDDMLTTTLLATTAPIVMCPAMNVHMYQNPLVQANMERLRKLKVQFIEPAEGQLACGYVGKGRLAEPEEIVEWIERFFTSNNHVKTLIGKKVLVTAGPTIEPLDPVRYFSNYSSGKMGFALAEAAALAGAEVTLISGPVSLPTPPQVRRIDIVQAEEMKEEVLQALPQMDVIIKSAAVADYRPQKIYHQKMKKVQEELTVILEKTPDIATEVGKRKLAHQLLVGFAAETQDVETYALGKLKKKGMDLIVANNVAEPGAGFGIDTNIVTVYDQEGVVKAFPKMSKKELAVELITLIGDRLHGK</sequence>
<dbReference type="GO" id="GO:0071513">
    <property type="term" value="C:phosphopantothenoylcysteine decarboxylase complex"/>
    <property type="evidence" value="ECO:0007669"/>
    <property type="project" value="TreeGrafter"/>
</dbReference>
<dbReference type="GO" id="GO:0004633">
    <property type="term" value="F:phosphopantothenoylcysteine decarboxylase activity"/>
    <property type="evidence" value="ECO:0007669"/>
    <property type="project" value="UniProtKB-UniRule"/>
</dbReference>
<dbReference type="InterPro" id="IPR036551">
    <property type="entry name" value="Flavin_trans-like"/>
</dbReference>
<dbReference type="GO" id="GO:0046872">
    <property type="term" value="F:metal ion binding"/>
    <property type="evidence" value="ECO:0007669"/>
    <property type="project" value="UniProtKB-KW"/>
</dbReference>
<keyword evidence="3" id="KW-0511">Multifunctional enzyme</keyword>
<feature type="active site" description="Proton donor" evidence="3">
    <location>
        <position position="156"/>
    </location>
</feature>
<comment type="catalytic activity">
    <reaction evidence="3 4">
        <text>N-[(R)-4-phosphopantothenoyl]-L-cysteine + H(+) = (R)-4'-phosphopantetheine + CO2</text>
        <dbReference type="Rhea" id="RHEA:16793"/>
        <dbReference type="ChEBI" id="CHEBI:15378"/>
        <dbReference type="ChEBI" id="CHEBI:16526"/>
        <dbReference type="ChEBI" id="CHEBI:59458"/>
        <dbReference type="ChEBI" id="CHEBI:61723"/>
        <dbReference type="EC" id="4.1.1.36"/>
    </reaction>
</comment>
<comment type="similarity">
    <text evidence="3 4">In the N-terminal section; belongs to the HFCD (homo-oligomeric flavin containing Cys decarboxylase) superfamily.</text>
</comment>
<comment type="caution">
    <text evidence="7">The sequence shown here is derived from an EMBL/GenBank/DDBJ whole genome shotgun (WGS) entry which is preliminary data.</text>
</comment>
<evidence type="ECO:0000259" key="5">
    <source>
        <dbReference type="Pfam" id="PF02441"/>
    </source>
</evidence>
<dbReference type="GO" id="GO:0015937">
    <property type="term" value="P:coenzyme A biosynthetic process"/>
    <property type="evidence" value="ECO:0007669"/>
    <property type="project" value="UniProtKB-UniRule"/>
</dbReference>